<keyword evidence="2" id="KW-1185">Reference proteome</keyword>
<reference evidence="1 2" key="1">
    <citation type="submission" date="2018-05" db="EMBL/GenBank/DDBJ databases">
        <title>Zavarzinia sp. HR-AS.</title>
        <authorList>
            <person name="Lee Y."/>
            <person name="Jeon C.O."/>
        </authorList>
    </citation>
    <scope>NUCLEOTIDE SEQUENCE [LARGE SCALE GENOMIC DNA]</scope>
    <source>
        <strain evidence="1 2">HR-AS</strain>
    </source>
</reference>
<dbReference type="OrthoDB" id="9178076at2"/>
<sequence length="263" mass="29830">MAREKTCDHYHIAIRCAEAKGWVLVFTCYTPDQIRARLVRRGKAPVELRELLSAERGFPMRTSMYRRGSTADTLASHTGWVYDDIACCWWPPEAPITVPSPRPRPTADFSVTFAMPEFGWLPVTLVSGSQKVYFEASEVFDPLPGFVRWLEKVASGGASRFVFDVEDTNVEFHIMPAPDADFVRFVVAFTMLLPTRSFELDIVLGRRQLVTTLYSALRKMWTSDAFQADPTPWFCDDPVEAGEPPYEFPYSIVSPVLEALIED</sequence>
<organism evidence="1 2">
    <name type="scientific">Zavarzinia aquatilis</name>
    <dbReference type="NCBI Taxonomy" id="2211142"/>
    <lineage>
        <taxon>Bacteria</taxon>
        <taxon>Pseudomonadati</taxon>
        <taxon>Pseudomonadota</taxon>
        <taxon>Alphaproteobacteria</taxon>
        <taxon>Rhodospirillales</taxon>
        <taxon>Zavarziniaceae</taxon>
        <taxon>Zavarzinia</taxon>
    </lineage>
</organism>
<accession>A0A317E729</accession>
<evidence type="ECO:0000313" key="1">
    <source>
        <dbReference type="EMBL" id="PWR21213.1"/>
    </source>
</evidence>
<evidence type="ECO:0000313" key="2">
    <source>
        <dbReference type="Proteomes" id="UP000245461"/>
    </source>
</evidence>
<comment type="caution">
    <text evidence="1">The sequence shown here is derived from an EMBL/GenBank/DDBJ whole genome shotgun (WGS) entry which is preliminary data.</text>
</comment>
<dbReference type="EMBL" id="QGLE01000008">
    <property type="protein sequence ID" value="PWR21213.1"/>
    <property type="molecule type" value="Genomic_DNA"/>
</dbReference>
<proteinExistence type="predicted"/>
<name>A0A317E729_9PROT</name>
<dbReference type="RefSeq" id="WP_109906890.1">
    <property type="nucleotide sequence ID" value="NZ_QGLE01000008.1"/>
</dbReference>
<gene>
    <name evidence="1" type="ORF">DKG74_14505</name>
</gene>
<dbReference type="Proteomes" id="UP000245461">
    <property type="component" value="Unassembled WGS sequence"/>
</dbReference>
<dbReference type="AlphaFoldDB" id="A0A317E729"/>
<protein>
    <submittedName>
        <fullName evidence="1">Uncharacterized protein</fullName>
    </submittedName>
</protein>